<organism evidence="1 2">
    <name type="scientific">Eruca vesicaria subsp. sativa</name>
    <name type="common">Garden rocket</name>
    <name type="synonym">Eruca sativa</name>
    <dbReference type="NCBI Taxonomy" id="29727"/>
    <lineage>
        <taxon>Eukaryota</taxon>
        <taxon>Viridiplantae</taxon>
        <taxon>Streptophyta</taxon>
        <taxon>Embryophyta</taxon>
        <taxon>Tracheophyta</taxon>
        <taxon>Spermatophyta</taxon>
        <taxon>Magnoliopsida</taxon>
        <taxon>eudicotyledons</taxon>
        <taxon>Gunneridae</taxon>
        <taxon>Pentapetalae</taxon>
        <taxon>rosids</taxon>
        <taxon>malvids</taxon>
        <taxon>Brassicales</taxon>
        <taxon>Brassicaceae</taxon>
        <taxon>Brassiceae</taxon>
        <taxon>Eruca</taxon>
    </lineage>
</organism>
<reference evidence="1 2" key="1">
    <citation type="submission" date="2022-03" db="EMBL/GenBank/DDBJ databases">
        <authorList>
            <person name="Macdonald S."/>
            <person name="Ahmed S."/>
            <person name="Newling K."/>
        </authorList>
    </citation>
    <scope>NUCLEOTIDE SEQUENCE [LARGE SCALE GENOMIC DNA]</scope>
</reference>
<gene>
    <name evidence="1" type="ORF">ERUC_LOCUS22868</name>
</gene>
<dbReference type="AlphaFoldDB" id="A0ABC8KJ96"/>
<name>A0ABC8KJ96_ERUVS</name>
<dbReference type="Proteomes" id="UP001642260">
    <property type="component" value="Unassembled WGS sequence"/>
</dbReference>
<evidence type="ECO:0000313" key="1">
    <source>
        <dbReference type="EMBL" id="CAH8357113.1"/>
    </source>
</evidence>
<accession>A0ABC8KJ96</accession>
<sequence length="80" mass="8998">MEAKRLVTLIILLFSASLNTIVFAGLTYYNESLNTKIGEAVWDNQKVVRNVRAAVKPSISRPARQRSSPWSGSIIEAFFR</sequence>
<proteinExistence type="predicted"/>
<protein>
    <submittedName>
        <fullName evidence="1">Uncharacterized protein</fullName>
    </submittedName>
</protein>
<evidence type="ECO:0000313" key="2">
    <source>
        <dbReference type="Proteomes" id="UP001642260"/>
    </source>
</evidence>
<comment type="caution">
    <text evidence="1">The sequence shown here is derived from an EMBL/GenBank/DDBJ whole genome shotgun (WGS) entry which is preliminary data.</text>
</comment>
<keyword evidence="2" id="KW-1185">Reference proteome</keyword>
<dbReference type="EMBL" id="CAKOAT010228487">
    <property type="protein sequence ID" value="CAH8357113.1"/>
    <property type="molecule type" value="Genomic_DNA"/>
</dbReference>